<proteinExistence type="predicted"/>
<organism evidence="2 3">
    <name type="scientific">Clostridium saccharoperbutylacetonicum N1-4(HMT)</name>
    <dbReference type="NCBI Taxonomy" id="931276"/>
    <lineage>
        <taxon>Bacteria</taxon>
        <taxon>Bacillati</taxon>
        <taxon>Bacillota</taxon>
        <taxon>Clostridia</taxon>
        <taxon>Eubacteriales</taxon>
        <taxon>Clostridiaceae</taxon>
        <taxon>Clostridium</taxon>
    </lineage>
</organism>
<sequence length="330" mass="36328">MKNYFKKFSIMFVMALMFIGIGMIQNGSAVNAATVGQQLTSPDTGWKRIDAKKDGIISFNGTWFEGQNDSDWNGTVMESNTGNSSVKFNFYGTKIRFVTVKNIDGANNARITIDGNKVYSINLKDSLSFQILVSEVNNLSLGVHTVVVDFPNAVSTGYIYFDAIDIDENGKILPYGEAISLNQSIMDLRVGDSQQLTTTTTPAGAQVTWSSDNTRVATVNPTTGEVTGVSEGTCTITATTVNGLAATCTVTVTKKDDPQPTNPTGDANLFIELVDGQIKQYTVSQDEINKFTSWFENRDKDHSFTATYKFTKGTYKDYVVHDQIDWFEVR</sequence>
<dbReference type="Proteomes" id="UP000011728">
    <property type="component" value="Chromosome"/>
</dbReference>
<dbReference type="OrthoDB" id="1937631at2"/>
<dbReference type="SMART" id="SM00635">
    <property type="entry name" value="BID_2"/>
    <property type="match status" value="1"/>
</dbReference>
<gene>
    <name evidence="2" type="ORF">Cspa_c31460</name>
</gene>
<feature type="domain" description="BIG2" evidence="1">
    <location>
        <begin position="175"/>
        <end position="250"/>
    </location>
</feature>
<reference evidence="2 3" key="1">
    <citation type="submission" date="2013-02" db="EMBL/GenBank/DDBJ databases">
        <title>Genome sequence of Clostridium saccharoperbutylacetonicum N1-4(HMT).</title>
        <authorList>
            <person name="Poehlein A."/>
            <person name="Daniel R."/>
        </authorList>
    </citation>
    <scope>NUCLEOTIDE SEQUENCE [LARGE SCALE GENOMIC DNA]</scope>
    <source>
        <strain evidence="3">N1-4(HMT)</strain>
    </source>
</reference>
<dbReference type="Gene3D" id="2.60.120.260">
    <property type="entry name" value="Galactose-binding domain-like"/>
    <property type="match status" value="1"/>
</dbReference>
<dbReference type="Pfam" id="PF02368">
    <property type="entry name" value="Big_2"/>
    <property type="match status" value="1"/>
</dbReference>
<protein>
    <submittedName>
        <fullName evidence="2">Bacterial surface protein containing Ig-like domain</fullName>
    </submittedName>
</protein>
<dbReference type="EMBL" id="CP004121">
    <property type="protein sequence ID" value="AGF56907.1"/>
    <property type="molecule type" value="Genomic_DNA"/>
</dbReference>
<dbReference type="SUPFAM" id="SSF49373">
    <property type="entry name" value="Invasin/intimin cell-adhesion fragments"/>
    <property type="match status" value="1"/>
</dbReference>
<accession>M1MZX8</accession>
<dbReference type="KEGG" id="csr:Cspa_c31460"/>
<keyword evidence="3" id="KW-1185">Reference proteome</keyword>
<dbReference type="Pfam" id="PF17996">
    <property type="entry name" value="CE2_N"/>
    <property type="match status" value="1"/>
</dbReference>
<evidence type="ECO:0000259" key="1">
    <source>
        <dbReference type="SMART" id="SM00635"/>
    </source>
</evidence>
<dbReference type="eggNOG" id="COG5492">
    <property type="taxonomic scope" value="Bacteria"/>
</dbReference>
<dbReference type="InterPro" id="IPR040794">
    <property type="entry name" value="CE2_N"/>
</dbReference>
<evidence type="ECO:0000313" key="3">
    <source>
        <dbReference type="Proteomes" id="UP000011728"/>
    </source>
</evidence>
<dbReference type="InterPro" id="IPR008964">
    <property type="entry name" value="Invasin/intimin_cell_adhesion"/>
</dbReference>
<dbReference type="Gene3D" id="2.60.40.1080">
    <property type="match status" value="1"/>
</dbReference>
<dbReference type="RefSeq" id="WP_015393226.1">
    <property type="nucleotide sequence ID" value="NC_020291.1"/>
</dbReference>
<evidence type="ECO:0000313" key="2">
    <source>
        <dbReference type="EMBL" id="AGF56907.1"/>
    </source>
</evidence>
<name>M1MZX8_9CLOT</name>
<dbReference type="InterPro" id="IPR003343">
    <property type="entry name" value="Big_2"/>
</dbReference>
<dbReference type="AlphaFoldDB" id="M1MZX8"/>
<dbReference type="HOGENOM" id="CLU_041399_0_0_9"/>
<dbReference type="PATRIC" id="fig|931276.5.peg.3169"/>